<reference evidence="5" key="1">
    <citation type="submission" date="2016-10" db="EMBL/GenBank/DDBJ databases">
        <authorList>
            <person name="Varghese N."/>
            <person name="Submissions S."/>
        </authorList>
    </citation>
    <scope>NUCLEOTIDE SEQUENCE [LARGE SCALE GENOMIC DNA]</scope>
    <source>
        <strain evidence="5">DSM 17071</strain>
    </source>
</reference>
<feature type="domain" description="DUF8202" evidence="3">
    <location>
        <begin position="675"/>
        <end position="834"/>
    </location>
</feature>
<sequence length="3541" mass="377298">MKNKIYLMTIFCLLTGYCSNMLKAQTGPGGVAGASLWLRVDDSTTLTTDANGNVSKWSDFSGNANDMTQSTDTKRPAYINNSSGNINFNPVVSFNGSNNELSDSNGVFGTSTNSNATAFVVSSVKTVQNSSIFYEIVKNQSNADAQFTLHAPWGNSIMYWDGTGTNRIETAWGGAVNTPYIWTGWNTSSPTKTSLRRNGTEIVSGTAMNNYSGQNKPMYIGSLGGSSYYNGSIGEVIIYKTALSEAQRIQVESYLAIKYGTTLPSDYNLSDGTTVWNKTDNSGYNNNIAGIGRDFNSGLLQKQSQSVNSGFQPIIAKGNLAATNSSNSNGFAVDGDFLVWGSDTGSTTFSTPFAFNGLNYRMPRIWKMQKTGSVGIVKVAIPVSMWLGAVTQPTLLISGDATFDGSDSNFLMKKETIGGIDYYVTDPINLNITSGQYFSFAGFVTAPGGVLGEKLWLKADVGTDTTADGASLTVWNDQSGLNRNAGNANSVFFRAGNNNAYSANFNPTVDFTTTNSRIYNVTGGMVSTSTASIHLFLISNPRSGASTDKMLGAFTNLGSSGSNNWNELPSVRISGSYHAEAGSTGGTGSTISYNPAILGTTVLTSLSVSPSAGAVTLRQNGAQAGNLTGKSLQSGTQGYVLGNDVFGGGGNNISALFTAGEVIAYEGELTGATLSKVESYLALKYGVTKSGDYISSDAVAYYNSTSNSGYQNNIAGIGRDDASGLNQKQSQSVNSGIQPVIGNANISDTNANNNNNFGADKTFMMWGSDTGSTNFATAFAFGGLNNRMTRIWKVQETQTVGKVRVALKVSDLPGSVTKPTLLVSGDTTFDGLDDRFLMTKETIGGVDYYVTDINANIDLSSGQYFSFAAFMTAPGGVLGASLWLKGNKDVSSSSTTLTQWIDQTGNNNFSVTNTIQTGTQTINFNNAVYFNGSGYLTGDRAILFKNGYGMYQFSAGSDAFANTVISGTSSTYGNAAYFFKGQRMAAGDNDADGTGGVTYVNTTTDIGYNKLLANMDIIAGASASSTLAYVNAGKLVTQLWVGSGNMANHNSIPYVGRSNDNTNQDRFNGLLGELIMYPSSHTDVERLRINSYLGIKYGLTLSRNNNGNATSGEPIVAGSIFEGDYIASDGNTKFWSTDATYQNNITGIGRDDASALNQKQSQSVNGGIQPVIGNVNIADNNANNGNDFTSDKSFLVWGSDTGSTSFATPFAYGSSNFRMTRIWKIQKTGTIGTVKVAIPVSQLPVSVTMPSLLISDDATFDGSDARKAMTQVSLGGVQYYVAEVDTNLDGFTSGHFFSFAGYVTAPGGVAGVSLWLKADAGTSTVVDSTPLSSWADQSGNGTNALQATVGNQPLYRTVPSQLMNFNPIVSFDGVDDYIDANSFINGSTNTLFSAVRPPAVTDSNVRNILSFGAVGTSNGGEFRLNNGTVEFGQNNGSWVSIISATTVDAGIPQLFGSSMSNTTNGAKIYKNNSIIKTGTINQIPSPASLVSIGSRTIAGRALYFSGAIPEVITHNTVLSDIERLRINSYLAVKYGVTLSKDSDGDTNSGEEIGTGSGIYEGDYLASNATTRFWKSEDGTYQNNIAGIGRDDASALLQKQSQSVNTGSQLIMGLSTVVATNAANTGTLNNLQFLMWGDNNAANTTPFTGISGYNTRLSRVWRVQNTNAVNQSVQVLVPFTLVSSSSSLLCGTDAAFSANTYQVYNPNPNTVTINSVVYRVFTVPAVMVNQASFYMTLAFYEQSPGGVRDEVLWLRGDTGLTNTLWEDQSPAVNNNDLQFSTYACNENPRGQMVLGETLNFNPVASFGDNDNWVWGYTPANISRLQHANADVAIVYKTDGAYAQDVWGTDWGGAFDERSLTTTQIANDNTGIGYSGGNSGAATINVASFQGTVSGGSNVLINGNNVLNFTGSTTYSGCNNIRLGDVKGAGNVFKGVVGDMVVYQKNMSAIDRIQLNSYLALKYGITLGRNNDGKLPVGDMVSASPVQIFEGDYLASNGTTKTWSSDAVYQNNVVGLGRDDISAFHQRITTSQSATPDIITLSTDSNFANKNQSGTNGHTDIVNDKFFFVTGNNNAATSYAKKLGLSNGLNALMKRIWKVQRTGTAQDVYIKTTDNLATYLVYSNDPTFSSNVQYQQLMAGVTQQGVQIPSGSYFTFATFMKWPGGVEDEVVWLRGDIGLTGTQTWLDQSGNNNNLRFDINDCLGGSAGQMTLGKTFNYNSVAGFGPGTGWTWGMIQADISRVSSPDADVAIMYKADAVKEQDVWGTDLGGILDERSLLTTKIANDNHSIGYNGGNSGYATINMASFKNTVSDGSNVLINGNNVLNFTGSTTYNGCSVIRLGDVPGNREDYNPFTGVFGEFVVFKKNITASQRIQLNSYLALKYGITLGRDNNGNGTSGENISAPIQEGDYLASYDGTVRIWESDAVYQNNVIGIGRDDITALHQRITKSQMPVSDIITLSTDNNFTNNNQSGASGHTDIANDKYYFITGHNGQPTTFALKSGLSHSLNAIMNRVWKVQQTGTPQNVFVKVDNVRATYLIYSTDPTFSSNVTYKVLASGVTAGIQIPTGNYFTFAAPLNGPGGVTTNLVRWYRADRDVVTGSTLTWKDQTVNADATQSVAVNQPVYNTSGTSLLNFNPSFTFNADTVNSSLSDFMSFSDAGMANGSKIRSVFGVGRTSVTGGTFEWLTSYGTSADAQNFGLMRSGNNVLVTTYGHDFSPYSSASPYASNTPVISYGAANNSNIYGTYNALPIASTTATAPINTVLNIGRIGTRQSGSENWNGVIGEVIYYNTIPSSTDKQRIDSYLGLKYGVTLGTNSSPFTYLSSDAVNNTSFWTGSNTYQNNIAGIGRDDISDLYQKQSQSVNSGKQVIIGLDNIAATNEANTGTFDTNLQFLVWGDNNTDMSGDTSTFTALYPYQERLNRVWRVQNTKNLSKDIQVLVPATYIKNLKVSSLLYSTDATFPAGSQVFESNTAGVVTINSVDYKAFTIPAAQVNQSEFFFTMAYYQKSPGGVAGENLWLRADDEEIVSNADNASVATWKDQSGNNSHGTQVVSGQQPTYRNNVTDNMNFNPVLAFNGGQNFDITGTLGIDGQKNVAVFAVSDILGAHYFLQPKVAGGNLLQFSSAGAGYVNLTLGGSSATNTTAAPSGGSSELYSGWRTAAGDVLYSGINAKQLNTLANSTNWTGGNLVMGNATNGKIPEMVEYSSSLDDTKRLKVNSYLALKYGITIYQPTTGQDYLASDGSKSWTADATYKYNIAGIGRDDLTALNQKQSQSVNRGATANIETDSQVLVALNAVEASNKANTNTFSSDMQYLVWGDDNGSLTTRVATGNVASNGLTYTKRFSRVWKVQNKGNFADKIGVYYPVSAFGNASSSSIGLIFASTAAKLSDGTAFVIANSGKETINGTEYYAFYVSGGVVPSLNYMSFTTATSVCYKPAVTSGTALATKAGITALGRAGVNADNWPMVRKGGWMALEAKTKGMIINRVRFNDSNQPVADDDTTPILTSPVEGMIVMDLTNRMLKVYTVKNGVAGWYEIGQQTCPD</sequence>
<dbReference type="OrthoDB" id="2582440at2"/>
<dbReference type="RefSeq" id="WP_139164601.1">
    <property type="nucleotide sequence ID" value="NZ_FNDW01000003.1"/>
</dbReference>
<dbReference type="GO" id="GO:0004553">
    <property type="term" value="F:hydrolase activity, hydrolyzing O-glycosyl compounds"/>
    <property type="evidence" value="ECO:0007669"/>
    <property type="project" value="UniProtKB-ARBA"/>
</dbReference>
<feature type="domain" description="DUF8202" evidence="3">
    <location>
        <begin position="247"/>
        <end position="411"/>
    </location>
</feature>
<feature type="domain" description="DUF8202" evidence="3">
    <location>
        <begin position="2370"/>
        <end position="2563"/>
    </location>
</feature>
<dbReference type="STRING" id="311334.SAMN05421846_103287"/>
<accession>A0A1G8H7W7</accession>
<evidence type="ECO:0000313" key="4">
    <source>
        <dbReference type="EMBL" id="SDI02631.1"/>
    </source>
</evidence>
<feature type="chain" id="PRO_5011569128" description="DUF8202 domain-containing protein" evidence="2">
    <location>
        <begin position="25"/>
        <end position="3541"/>
    </location>
</feature>
<dbReference type="InterPro" id="IPR058515">
    <property type="entry name" value="DUF8202"/>
</dbReference>
<feature type="signal peptide" evidence="2">
    <location>
        <begin position="1"/>
        <end position="24"/>
    </location>
</feature>
<feature type="region of interest" description="Disordered" evidence="1">
    <location>
        <begin position="3035"/>
        <end position="3054"/>
    </location>
</feature>
<feature type="domain" description="DUF8202" evidence="3">
    <location>
        <begin position="1085"/>
        <end position="1270"/>
    </location>
</feature>
<feature type="domain" description="DUF8202" evidence="3">
    <location>
        <begin position="1950"/>
        <end position="2149"/>
    </location>
</feature>
<dbReference type="SUPFAM" id="SSF49899">
    <property type="entry name" value="Concanavalin A-like lectins/glucanases"/>
    <property type="match status" value="2"/>
</dbReference>
<proteinExistence type="predicted"/>
<name>A0A1G8H7W7_9FLAO</name>
<evidence type="ECO:0000256" key="1">
    <source>
        <dbReference type="SAM" id="MobiDB-lite"/>
    </source>
</evidence>
<feature type="domain" description="DUF8202" evidence="3">
    <location>
        <begin position="3211"/>
        <end position="3401"/>
    </location>
</feature>
<evidence type="ECO:0000313" key="5">
    <source>
        <dbReference type="Proteomes" id="UP000198869"/>
    </source>
</evidence>
<keyword evidence="5" id="KW-1185">Reference proteome</keyword>
<dbReference type="GO" id="GO:0005975">
    <property type="term" value="P:carbohydrate metabolic process"/>
    <property type="evidence" value="ECO:0007669"/>
    <property type="project" value="UniProtKB-ARBA"/>
</dbReference>
<feature type="domain" description="DUF8202" evidence="3">
    <location>
        <begin position="1522"/>
        <end position="1715"/>
    </location>
</feature>
<protein>
    <recommendedName>
        <fullName evidence="3">DUF8202 domain-containing protein</fullName>
    </recommendedName>
</protein>
<dbReference type="EMBL" id="FNDW01000003">
    <property type="protein sequence ID" value="SDI02631.1"/>
    <property type="molecule type" value="Genomic_DNA"/>
</dbReference>
<evidence type="ECO:0000256" key="2">
    <source>
        <dbReference type="SAM" id="SignalP"/>
    </source>
</evidence>
<dbReference type="Pfam" id="PF26628">
    <property type="entry name" value="DUF8202"/>
    <property type="match status" value="8"/>
</dbReference>
<keyword evidence="2" id="KW-0732">Signal</keyword>
<evidence type="ECO:0000259" key="3">
    <source>
        <dbReference type="Pfam" id="PF26628"/>
    </source>
</evidence>
<organism evidence="4 5">
    <name type="scientific">Chryseobacterium taeanense</name>
    <dbReference type="NCBI Taxonomy" id="311334"/>
    <lineage>
        <taxon>Bacteria</taxon>
        <taxon>Pseudomonadati</taxon>
        <taxon>Bacteroidota</taxon>
        <taxon>Flavobacteriia</taxon>
        <taxon>Flavobacteriales</taxon>
        <taxon>Weeksellaceae</taxon>
        <taxon>Chryseobacterium group</taxon>
        <taxon>Chryseobacterium</taxon>
    </lineage>
</organism>
<feature type="domain" description="DUF8202" evidence="3">
    <location>
        <begin position="2795"/>
        <end position="2980"/>
    </location>
</feature>
<dbReference type="Proteomes" id="UP000198869">
    <property type="component" value="Unassembled WGS sequence"/>
</dbReference>
<gene>
    <name evidence="4" type="ORF">SAMN05421846_103287</name>
</gene>
<dbReference type="InterPro" id="IPR013320">
    <property type="entry name" value="ConA-like_dom_sf"/>
</dbReference>